<keyword evidence="1" id="KW-0862">Zinc</keyword>
<evidence type="ECO:0000313" key="3">
    <source>
        <dbReference type="EMBL" id="GCB64078.1"/>
    </source>
</evidence>
<gene>
    <name evidence="3" type="ORF">scyTo_0004538</name>
</gene>
<reference evidence="3 4" key="1">
    <citation type="journal article" date="2018" name="Nat. Ecol. Evol.">
        <title>Shark genomes provide insights into elasmobranch evolution and the origin of vertebrates.</title>
        <authorList>
            <person name="Hara Y"/>
            <person name="Yamaguchi K"/>
            <person name="Onimaru K"/>
            <person name="Kadota M"/>
            <person name="Koyanagi M"/>
            <person name="Keeley SD"/>
            <person name="Tatsumi K"/>
            <person name="Tanaka K"/>
            <person name="Motone F"/>
            <person name="Kageyama Y"/>
            <person name="Nozu R"/>
            <person name="Adachi N"/>
            <person name="Nishimura O"/>
            <person name="Nakagawa R"/>
            <person name="Tanegashima C"/>
            <person name="Kiyatake I"/>
            <person name="Matsumoto R"/>
            <person name="Murakumo K"/>
            <person name="Nishida K"/>
            <person name="Terakita A"/>
            <person name="Kuratani S"/>
            <person name="Sato K"/>
            <person name="Hyodo S Kuraku.S."/>
        </authorList>
    </citation>
    <scope>NUCLEOTIDE SEQUENCE [LARGE SCALE GENOMIC DNA]</scope>
</reference>
<feature type="domain" description="C3H1-type" evidence="2">
    <location>
        <begin position="5"/>
        <end position="31"/>
    </location>
</feature>
<dbReference type="OMA" id="ILCCQTW"/>
<dbReference type="InterPro" id="IPR000571">
    <property type="entry name" value="Znf_CCCH"/>
</dbReference>
<dbReference type="EMBL" id="BFAA01001346">
    <property type="protein sequence ID" value="GCB64078.1"/>
    <property type="molecule type" value="Genomic_DNA"/>
</dbReference>
<protein>
    <recommendedName>
        <fullName evidence="2">C3H1-type domain-containing protein</fullName>
    </recommendedName>
</protein>
<dbReference type="GO" id="GO:0008270">
    <property type="term" value="F:zinc ion binding"/>
    <property type="evidence" value="ECO:0007669"/>
    <property type="project" value="UniProtKB-KW"/>
</dbReference>
<name>A0A401NT64_SCYTO</name>
<dbReference type="PROSITE" id="PS50103">
    <property type="entry name" value="ZF_C3H1"/>
    <property type="match status" value="1"/>
</dbReference>
<dbReference type="Pfam" id="PF15663">
    <property type="entry name" value="zf-CCCH_3"/>
    <property type="match status" value="1"/>
</dbReference>
<organism evidence="3 4">
    <name type="scientific">Scyliorhinus torazame</name>
    <name type="common">Cloudy catshark</name>
    <name type="synonym">Catulus torazame</name>
    <dbReference type="NCBI Taxonomy" id="75743"/>
    <lineage>
        <taxon>Eukaryota</taxon>
        <taxon>Metazoa</taxon>
        <taxon>Chordata</taxon>
        <taxon>Craniata</taxon>
        <taxon>Vertebrata</taxon>
        <taxon>Chondrichthyes</taxon>
        <taxon>Elasmobranchii</taxon>
        <taxon>Galeomorphii</taxon>
        <taxon>Galeoidea</taxon>
        <taxon>Carcharhiniformes</taxon>
        <taxon>Scyliorhinidae</taxon>
        <taxon>Scyliorhinus</taxon>
    </lineage>
</organism>
<dbReference type="AlphaFoldDB" id="A0A401NT64"/>
<proteinExistence type="predicted"/>
<dbReference type="OrthoDB" id="9947986at2759"/>
<evidence type="ECO:0000259" key="2">
    <source>
        <dbReference type="PROSITE" id="PS50103"/>
    </source>
</evidence>
<keyword evidence="4" id="KW-1185">Reference proteome</keyword>
<keyword evidence="1" id="KW-0479">Metal-binding</keyword>
<keyword evidence="1" id="KW-0863">Zinc-finger</keyword>
<evidence type="ECO:0000313" key="4">
    <source>
        <dbReference type="Proteomes" id="UP000288216"/>
    </source>
</evidence>
<comment type="caution">
    <text evidence="3">The sequence shown here is derived from an EMBL/GenBank/DDBJ whole genome shotgun (WGS) entry which is preliminary data.</text>
</comment>
<dbReference type="Proteomes" id="UP000288216">
    <property type="component" value="Unassembled WGS sequence"/>
</dbReference>
<sequence>MQGCKVENIDCFYYQYNHCTNGQCKFQHRDSCKDSSETCVDWFRHRKCRNQKCPRKHLSHETIVTYFLCKAEKTENHCTQLNCPMYHEKARQFIEYGTIPPNSVPMVPAVKKKRMVDLVKLESPQVQNFVVSGYRFLDKVRLFIANSVREHKLAPEKGRTCFKEILHTILFCGSINDPIIEPKSFFGKEEEFDQLFAKYPDVFQKYNTELPTRPPYTVLLDAVVEIMGTRNADEVLKCLLDLSEQMMVPTDGKSSICRNVFVSTVINYCYFWNLHITNEKTDNYFGASVSCKGRQQTEIMIDILCCQTWHKYIGLAVCIGNWYKNQVILFPPSMHSIAYNITFTGESPSEPGIAPNNQHEHTVAESGGIQNTSPLKINTALRHRAYLNAREPCERCLTIFPNIIYHPDPASHAHPHWEYGNCAECESLSQLLCAHPSIATRLSFYVQRSLLQTPNEQIALPEGLISRKWRRLTENLRSVGFNVGDHLSFYDPSAIDSTALEIYQN</sequence>
<accession>A0A401NT64</accession>
<feature type="zinc finger region" description="C3H1-type" evidence="1">
    <location>
        <begin position="5"/>
        <end position="31"/>
    </location>
</feature>
<evidence type="ECO:0000256" key="1">
    <source>
        <dbReference type="PROSITE-ProRule" id="PRU00723"/>
    </source>
</evidence>
<dbReference type="InterPro" id="IPR041686">
    <property type="entry name" value="Znf-CCCH_3"/>
</dbReference>